<comment type="similarity">
    <text evidence="4 19">Belongs to the CobS family.</text>
</comment>
<evidence type="ECO:0000256" key="6">
    <source>
        <dbReference type="ARBA" id="ARBA00015850"/>
    </source>
</evidence>
<evidence type="ECO:0000256" key="19">
    <source>
        <dbReference type="HAMAP-Rule" id="MF_00719"/>
    </source>
</evidence>
<keyword evidence="9 19" id="KW-0808">Transferase</keyword>
<evidence type="ECO:0000256" key="16">
    <source>
        <dbReference type="ARBA" id="ARBA00032853"/>
    </source>
</evidence>
<dbReference type="GO" id="GO:0051073">
    <property type="term" value="F:adenosylcobinamide-GDP ribazoletransferase activity"/>
    <property type="evidence" value="ECO:0007669"/>
    <property type="project" value="UniProtKB-EC"/>
</dbReference>
<evidence type="ECO:0000256" key="17">
    <source>
        <dbReference type="ARBA" id="ARBA00048623"/>
    </source>
</evidence>
<evidence type="ECO:0000256" key="12">
    <source>
        <dbReference type="ARBA" id="ARBA00022989"/>
    </source>
</evidence>
<protein>
    <recommendedName>
        <fullName evidence="6 19">Adenosylcobinamide-GDP ribazoletransferase</fullName>
        <ecNumber evidence="5 19">2.7.8.26</ecNumber>
    </recommendedName>
    <alternativeName>
        <fullName evidence="16 19">Cobalamin synthase</fullName>
    </alternativeName>
    <alternativeName>
        <fullName evidence="15 19">Cobalamin-5'-phosphate synthase</fullName>
    </alternativeName>
</protein>
<dbReference type="Pfam" id="PF02654">
    <property type="entry name" value="CobS"/>
    <property type="match status" value="1"/>
</dbReference>
<comment type="catalytic activity">
    <reaction evidence="18 19">
        <text>alpha-ribazole 5'-phosphate + adenosylcob(III)inamide-GDP = adenosylcob(III)alamin 5'-phosphate + GMP + H(+)</text>
        <dbReference type="Rhea" id="RHEA:23560"/>
        <dbReference type="ChEBI" id="CHEBI:15378"/>
        <dbReference type="ChEBI" id="CHEBI:57918"/>
        <dbReference type="ChEBI" id="CHEBI:58115"/>
        <dbReference type="ChEBI" id="CHEBI:60487"/>
        <dbReference type="ChEBI" id="CHEBI:60493"/>
        <dbReference type="EC" id="2.7.8.26"/>
    </reaction>
</comment>
<evidence type="ECO:0000256" key="11">
    <source>
        <dbReference type="ARBA" id="ARBA00022842"/>
    </source>
</evidence>
<dbReference type="InterPro" id="IPR003805">
    <property type="entry name" value="CobS"/>
</dbReference>
<evidence type="ECO:0000313" key="21">
    <source>
        <dbReference type="Proteomes" id="UP001055200"/>
    </source>
</evidence>
<gene>
    <name evidence="19" type="primary">cobS</name>
    <name evidence="20" type="ORF">MIU77_06830</name>
</gene>
<evidence type="ECO:0000256" key="13">
    <source>
        <dbReference type="ARBA" id="ARBA00023136"/>
    </source>
</evidence>
<keyword evidence="8 19" id="KW-0169">Cobalamin biosynthesis</keyword>
<evidence type="ECO:0000256" key="15">
    <source>
        <dbReference type="ARBA" id="ARBA00032605"/>
    </source>
</evidence>
<evidence type="ECO:0000256" key="4">
    <source>
        <dbReference type="ARBA" id="ARBA00010561"/>
    </source>
</evidence>
<dbReference type="RefSeq" id="WP_240172239.1">
    <property type="nucleotide sequence ID" value="NZ_CP092365.1"/>
</dbReference>
<keyword evidence="13 19" id="KW-0472">Membrane</keyword>
<sequence>MIAALLSAVTLSTVLPVPGAATRAVGRATVTALPVVGAGLGALAAGVTSAGVAAFGPGSPLAGLAAVTVLLIVTRGLHLDGLADTADGLGCYGPPARALQVMRQGAAGPFGVAAVVVAIGAQALALPLLTPAGVVVALTAGRVAAVAACRRTVAAAAGSTLGARVAGTQPPAVVAGWLVLVGAAALCTGSPMWQGPLAVLIAMALTVGLVGHCVRRFGGITGDVIGAAVEVATTVTAVLLAVSLP</sequence>
<evidence type="ECO:0000256" key="14">
    <source>
        <dbReference type="ARBA" id="ARBA00025228"/>
    </source>
</evidence>
<evidence type="ECO:0000256" key="10">
    <source>
        <dbReference type="ARBA" id="ARBA00022692"/>
    </source>
</evidence>
<keyword evidence="12 19" id="KW-1133">Transmembrane helix</keyword>
<comment type="pathway">
    <text evidence="3 19">Cofactor biosynthesis; adenosylcobalamin biosynthesis; adenosylcobalamin from cob(II)yrinate a,c-diamide: step 7/7.</text>
</comment>
<keyword evidence="10 19" id="KW-0812">Transmembrane</keyword>
<dbReference type="NCBIfam" id="NF001279">
    <property type="entry name" value="PRK00235.2-1"/>
    <property type="match status" value="1"/>
</dbReference>
<keyword evidence="11 19" id="KW-0460">Magnesium</keyword>
<evidence type="ECO:0000256" key="3">
    <source>
        <dbReference type="ARBA" id="ARBA00004663"/>
    </source>
</evidence>
<dbReference type="HAMAP" id="MF_00719">
    <property type="entry name" value="CobS"/>
    <property type="match status" value="1"/>
</dbReference>
<comment type="function">
    <text evidence="14 19">Joins adenosylcobinamide-GDP and alpha-ribazole to generate adenosylcobalamin (Ado-cobalamin). Also synthesizes adenosylcobalamin 5'-phosphate from adenosylcobinamide-GDP and alpha-ribazole 5'-phosphate.</text>
</comment>
<dbReference type="PANTHER" id="PTHR34148">
    <property type="entry name" value="ADENOSYLCOBINAMIDE-GDP RIBAZOLETRANSFERASE"/>
    <property type="match status" value="1"/>
</dbReference>
<organism evidence="20 21">
    <name type="scientific">Mycolicibacillus parakoreensis</name>
    <dbReference type="NCBI Taxonomy" id="1069221"/>
    <lineage>
        <taxon>Bacteria</taxon>
        <taxon>Bacillati</taxon>
        <taxon>Actinomycetota</taxon>
        <taxon>Actinomycetes</taxon>
        <taxon>Mycobacteriales</taxon>
        <taxon>Mycobacteriaceae</taxon>
        <taxon>Mycolicibacillus</taxon>
    </lineage>
</organism>
<reference evidence="20" key="1">
    <citation type="submission" date="2022-08" db="EMBL/GenBank/DDBJ databases">
        <title>Complete genome sequence of 14 non-tuberculosis mycobacteria type-strains.</title>
        <authorList>
            <person name="Igarashi Y."/>
            <person name="Osugi A."/>
            <person name="Mitarai S."/>
        </authorList>
    </citation>
    <scope>NUCLEOTIDE SEQUENCE</scope>
    <source>
        <strain evidence="20">DSM 45575</strain>
    </source>
</reference>
<evidence type="ECO:0000256" key="18">
    <source>
        <dbReference type="ARBA" id="ARBA00049504"/>
    </source>
</evidence>
<accession>A0ABY3U7B2</accession>
<evidence type="ECO:0000256" key="8">
    <source>
        <dbReference type="ARBA" id="ARBA00022573"/>
    </source>
</evidence>
<evidence type="ECO:0000256" key="2">
    <source>
        <dbReference type="ARBA" id="ARBA00004651"/>
    </source>
</evidence>
<evidence type="ECO:0000313" key="20">
    <source>
        <dbReference type="EMBL" id="ULN53997.1"/>
    </source>
</evidence>
<feature type="transmembrane region" description="Helical" evidence="19">
    <location>
        <begin position="161"/>
        <end position="186"/>
    </location>
</feature>
<proteinExistence type="inferred from homology"/>
<evidence type="ECO:0000256" key="7">
    <source>
        <dbReference type="ARBA" id="ARBA00022475"/>
    </source>
</evidence>
<dbReference type="EMBL" id="CP092365">
    <property type="protein sequence ID" value="ULN53997.1"/>
    <property type="molecule type" value="Genomic_DNA"/>
</dbReference>
<feature type="transmembrane region" description="Helical" evidence="19">
    <location>
        <begin position="33"/>
        <end position="55"/>
    </location>
</feature>
<feature type="transmembrane region" description="Helical" evidence="19">
    <location>
        <begin position="192"/>
        <end position="212"/>
    </location>
</feature>
<feature type="transmembrane region" description="Helical" evidence="19">
    <location>
        <begin position="224"/>
        <end position="244"/>
    </location>
</feature>
<dbReference type="Proteomes" id="UP001055200">
    <property type="component" value="Chromosome"/>
</dbReference>
<comment type="subcellular location">
    <subcellularLocation>
        <location evidence="2 19">Cell membrane</location>
        <topology evidence="2 19">Multi-pass membrane protein</topology>
    </subcellularLocation>
</comment>
<evidence type="ECO:0000256" key="1">
    <source>
        <dbReference type="ARBA" id="ARBA00001946"/>
    </source>
</evidence>
<dbReference type="PANTHER" id="PTHR34148:SF1">
    <property type="entry name" value="ADENOSYLCOBINAMIDE-GDP RIBAZOLETRANSFERASE"/>
    <property type="match status" value="1"/>
</dbReference>
<name>A0ABY3U7B2_9MYCO</name>
<evidence type="ECO:0000256" key="5">
    <source>
        <dbReference type="ARBA" id="ARBA00013200"/>
    </source>
</evidence>
<evidence type="ECO:0000256" key="9">
    <source>
        <dbReference type="ARBA" id="ARBA00022679"/>
    </source>
</evidence>
<dbReference type="EC" id="2.7.8.26" evidence="5 19"/>
<comment type="catalytic activity">
    <reaction evidence="17 19">
        <text>alpha-ribazole + adenosylcob(III)inamide-GDP = adenosylcob(III)alamin + GMP + H(+)</text>
        <dbReference type="Rhea" id="RHEA:16049"/>
        <dbReference type="ChEBI" id="CHEBI:10329"/>
        <dbReference type="ChEBI" id="CHEBI:15378"/>
        <dbReference type="ChEBI" id="CHEBI:18408"/>
        <dbReference type="ChEBI" id="CHEBI:58115"/>
        <dbReference type="ChEBI" id="CHEBI:60487"/>
        <dbReference type="EC" id="2.7.8.26"/>
    </reaction>
</comment>
<keyword evidence="7 19" id="KW-1003">Cell membrane</keyword>
<keyword evidence="21" id="KW-1185">Reference proteome</keyword>
<comment type="cofactor">
    <cofactor evidence="1 19">
        <name>Mg(2+)</name>
        <dbReference type="ChEBI" id="CHEBI:18420"/>
    </cofactor>
</comment>